<keyword evidence="1" id="KW-0328">Glycosyltransferase</keyword>
<dbReference type="NCBIfam" id="TIGR00696">
    <property type="entry name" value="wecG_tagA_cpsF"/>
    <property type="match status" value="1"/>
</dbReference>
<evidence type="ECO:0000256" key="2">
    <source>
        <dbReference type="ARBA" id="ARBA00022679"/>
    </source>
</evidence>
<keyword evidence="2" id="KW-0808">Transferase</keyword>
<protein>
    <submittedName>
        <fullName evidence="3">WecB/TagA/CpsF family glycosyltransferase</fullName>
    </submittedName>
</protein>
<accession>A0ABX8Z6Q7</accession>
<reference evidence="3 4" key="1">
    <citation type="submission" date="2021-08" db="EMBL/GenBank/DDBJ databases">
        <title>complete genome sequencing of Deefgea sp. D25.</title>
        <authorList>
            <person name="Bae J.-W."/>
            <person name="Gim D.-H."/>
        </authorList>
    </citation>
    <scope>NUCLEOTIDE SEQUENCE [LARGE SCALE GENOMIC DNA]</scope>
    <source>
        <strain evidence="3 4">D25</strain>
    </source>
</reference>
<evidence type="ECO:0000313" key="3">
    <source>
        <dbReference type="EMBL" id="QZA78236.1"/>
    </source>
</evidence>
<dbReference type="EMBL" id="CP081150">
    <property type="protein sequence ID" value="QZA78236.1"/>
    <property type="molecule type" value="Genomic_DNA"/>
</dbReference>
<proteinExistence type="predicted"/>
<name>A0ABX8Z6Q7_9NEIS</name>
<sequence>MKSRLILDKVVPVASYEDAIVKFECFTKKTQTVSIGFINAYLLDQFMQNKIDQDLVDSFSILYRDGIAIKIFMRCLSYAPGINANGTDLNPLLVKSAIDQSLPVALIGDESEVVQKMADKVSSLGAELVCALDGFRSEQVYLDAISVLPRHCVIFLAMGMPKQEKLAQKICLLFPDSGFVIVSTGAFFKFYTNSINRAPIWMRNSGLEWLYRLVKEPRRMFDRYIFGFFRIFRYLIEHKISKSFRVIS</sequence>
<keyword evidence="4" id="KW-1185">Reference proteome</keyword>
<dbReference type="Proteomes" id="UP000825679">
    <property type="component" value="Chromosome"/>
</dbReference>
<dbReference type="CDD" id="cd06533">
    <property type="entry name" value="Glyco_transf_WecG_TagA"/>
    <property type="match status" value="1"/>
</dbReference>
<dbReference type="PANTHER" id="PTHR34136">
    <property type="match status" value="1"/>
</dbReference>
<organism evidence="3 4">
    <name type="scientific">Deefgea tanakiae</name>
    <dbReference type="NCBI Taxonomy" id="2865840"/>
    <lineage>
        <taxon>Bacteria</taxon>
        <taxon>Pseudomonadati</taxon>
        <taxon>Pseudomonadota</taxon>
        <taxon>Betaproteobacteria</taxon>
        <taxon>Neisseriales</taxon>
        <taxon>Chitinibacteraceae</taxon>
        <taxon>Deefgea</taxon>
    </lineage>
</organism>
<evidence type="ECO:0000313" key="4">
    <source>
        <dbReference type="Proteomes" id="UP000825679"/>
    </source>
</evidence>
<evidence type="ECO:0000256" key="1">
    <source>
        <dbReference type="ARBA" id="ARBA00022676"/>
    </source>
</evidence>
<dbReference type="RefSeq" id="WP_221006650.1">
    <property type="nucleotide sequence ID" value="NZ_CP081150.1"/>
</dbReference>
<dbReference type="PANTHER" id="PTHR34136:SF1">
    <property type="entry name" value="UDP-N-ACETYL-D-MANNOSAMINURONIC ACID TRANSFERASE"/>
    <property type="match status" value="1"/>
</dbReference>
<gene>
    <name evidence="3" type="ORF">K4H28_02090</name>
</gene>
<dbReference type="Pfam" id="PF03808">
    <property type="entry name" value="Glyco_tran_WecG"/>
    <property type="match status" value="1"/>
</dbReference>
<dbReference type="InterPro" id="IPR004629">
    <property type="entry name" value="WecG_TagA_CpsF"/>
</dbReference>